<feature type="transmembrane region" description="Helical" evidence="10">
    <location>
        <begin position="452"/>
        <end position="473"/>
    </location>
</feature>
<dbReference type="InterPro" id="IPR023214">
    <property type="entry name" value="HAD_sf"/>
</dbReference>
<dbReference type="Proteomes" id="UP000193689">
    <property type="component" value="Unassembled WGS sequence"/>
</dbReference>
<keyword evidence="13" id="KW-1185">Reference proteome</keyword>
<dbReference type="GO" id="GO:0043682">
    <property type="term" value="F:P-type divalent copper transporter activity"/>
    <property type="evidence" value="ECO:0007669"/>
    <property type="project" value="TreeGrafter"/>
</dbReference>
<dbReference type="InterPro" id="IPR008250">
    <property type="entry name" value="ATPase_P-typ_transduc_dom_A_sf"/>
</dbReference>
<dbReference type="Gene3D" id="2.70.150.10">
    <property type="entry name" value="Calcium-transporting ATPase, cytoplasmic transduction domain A"/>
    <property type="match status" value="1"/>
</dbReference>
<accession>A0A1Y2DQC6</accession>
<sequence length="915" mass="98430">MRGLKYEWITDINVNLLGSNARVEFLVTDDATAREQAEAKAEKLVETIEDMGFDASLSRLAPVESPDRGNGPTRTLELKVDGMHCSKCPGSVLRSLNGFRALTVITAPTEKSPLCEITYTPSPDFSIRNIIAAINANDKLSASIHHPESPDAISKRMHAIRQRQVLWRAIFTLVIAIPCFVIGIVYMSFVSEDVIIRKLLMEPWVSGINRAQIALFIMASLVYVFGADIFHKKAWKELRSLWKRGSRTPILQRFYRFGSMNMLMSLGTTIAYLSSVAQLIVAAVAQPERMSDEDVYFDSVVFLTLFLLTGQLIEGYSKSMTGNAIEMLGKLRPTTAILVEKDAQGNNIDTVVEADLLEIRDIVRIPYGSSPPCDGKLVEGETNFDESSVTGESRPIKKIVGDTVLSGTVNKSAPILIEITGAPGQSLLDQIIDIVREGQAKRAPIEQFADSLTAYFVPGITLLAILTCLIWAILGYSGAVPASYLEGISGGWFAFSIKFAIAVFVVACPCGIGLAAPTATSVGGGLAAKYGVLVKGGGESFEIASRIDCVVFDKTGTLTEGGEPTITDFQLYDQGEETNEDSSALWAVVRAVEENSSHPIAKAIVSFCSSKTQQRAEVVDIEETPGRGLKATSDALVPELDGFEIVVGNEALMREYGAHISASLSSTLQRWKTQAKSVALVAMKPTSSDDEESSSFSIAAALSISDPVRAEASAVIHTLRSQNIDVWMLSGDNQTTARAVALRIGIPEDNVISEVKPNEKSNKIKELQSSLKAKRSMERATVAMVGDGVNDAPALTVADVGIAIGSGSDVAIGSADFVLVKCDLRGIVTLIQLSRKVFGRIKVNFAWALVYNLLAVPVAAGAFYAIETPSRGHVRLDPVWASLAMAMSSISVVLSSLALRSGIPGLGYRETKIGA</sequence>
<dbReference type="InterPro" id="IPR018303">
    <property type="entry name" value="ATPase_P-typ_P_site"/>
</dbReference>
<dbReference type="GO" id="GO:0055070">
    <property type="term" value="P:copper ion homeostasis"/>
    <property type="evidence" value="ECO:0007669"/>
    <property type="project" value="TreeGrafter"/>
</dbReference>
<keyword evidence="4 10" id="KW-0479">Metal-binding</keyword>
<dbReference type="InterPro" id="IPR023299">
    <property type="entry name" value="ATPase_P-typ_cyto_dom_N"/>
</dbReference>
<evidence type="ECO:0000256" key="6">
    <source>
        <dbReference type="ARBA" id="ARBA00022840"/>
    </source>
</evidence>
<dbReference type="InterPro" id="IPR036412">
    <property type="entry name" value="HAD-like_sf"/>
</dbReference>
<evidence type="ECO:0000256" key="5">
    <source>
        <dbReference type="ARBA" id="ARBA00022741"/>
    </source>
</evidence>
<comment type="similarity">
    <text evidence="2 10">Belongs to the cation transport ATPase (P-type) (TC 3.A.3) family. Type IB subfamily.</text>
</comment>
<evidence type="ECO:0000259" key="11">
    <source>
        <dbReference type="Pfam" id="PF00122"/>
    </source>
</evidence>
<dbReference type="SFLD" id="SFLDS00003">
    <property type="entry name" value="Haloacid_Dehalogenase"/>
    <property type="match status" value="1"/>
</dbReference>
<dbReference type="NCBIfam" id="TIGR01494">
    <property type="entry name" value="ATPase_P-type"/>
    <property type="match status" value="2"/>
</dbReference>
<dbReference type="InterPro" id="IPR001757">
    <property type="entry name" value="P_typ_ATPase"/>
</dbReference>
<comment type="caution">
    <text evidence="12">The sequence shown here is derived from an EMBL/GenBank/DDBJ whole genome shotgun (WGS) entry which is preliminary data.</text>
</comment>
<evidence type="ECO:0000256" key="2">
    <source>
        <dbReference type="ARBA" id="ARBA00006024"/>
    </source>
</evidence>
<dbReference type="SUPFAM" id="SSF81660">
    <property type="entry name" value="Metal cation-transporting ATPase, ATP-binding domain N"/>
    <property type="match status" value="1"/>
</dbReference>
<dbReference type="PANTHER" id="PTHR43520">
    <property type="entry name" value="ATP7, ISOFORM B"/>
    <property type="match status" value="1"/>
</dbReference>
<evidence type="ECO:0000256" key="10">
    <source>
        <dbReference type="RuleBase" id="RU362081"/>
    </source>
</evidence>
<evidence type="ECO:0000313" key="12">
    <source>
        <dbReference type="EMBL" id="ORY61389.1"/>
    </source>
</evidence>
<dbReference type="PANTHER" id="PTHR43520:SF32">
    <property type="entry name" value="COPPER RESISTANCE P-TYPE ATPASE (EUROFUNG)"/>
    <property type="match status" value="1"/>
</dbReference>
<gene>
    <name evidence="12" type="ORF">BCR38DRAFT_487141</name>
</gene>
<dbReference type="STRING" id="1141098.A0A1Y2DQC6"/>
<keyword evidence="8 10" id="KW-1133">Transmembrane helix</keyword>
<dbReference type="Gene3D" id="3.40.50.1000">
    <property type="entry name" value="HAD superfamily/HAD-like"/>
    <property type="match status" value="1"/>
</dbReference>
<dbReference type="Gene3D" id="3.40.1110.10">
    <property type="entry name" value="Calcium-transporting ATPase, cytoplasmic domain N"/>
    <property type="match status" value="1"/>
</dbReference>
<dbReference type="InParanoid" id="A0A1Y2DQC6"/>
<dbReference type="GeneID" id="63780329"/>
<dbReference type="SUPFAM" id="SSF81665">
    <property type="entry name" value="Calcium ATPase, transmembrane domain M"/>
    <property type="match status" value="1"/>
</dbReference>
<comment type="subcellular location">
    <subcellularLocation>
        <location evidence="1">Membrane</location>
        <topology evidence="1">Multi-pass membrane protein</topology>
    </subcellularLocation>
</comment>
<proteinExistence type="inferred from homology"/>
<dbReference type="Gene3D" id="3.30.70.100">
    <property type="match status" value="1"/>
</dbReference>
<dbReference type="SFLD" id="SFLDF00027">
    <property type="entry name" value="p-type_atpase"/>
    <property type="match status" value="1"/>
</dbReference>
<dbReference type="PROSITE" id="PS00154">
    <property type="entry name" value="ATPASE_E1_E2"/>
    <property type="match status" value="1"/>
</dbReference>
<dbReference type="NCBIfam" id="TIGR01525">
    <property type="entry name" value="ATPase-IB_hvy"/>
    <property type="match status" value="1"/>
</dbReference>
<evidence type="ECO:0000256" key="9">
    <source>
        <dbReference type="ARBA" id="ARBA00023136"/>
    </source>
</evidence>
<protein>
    <recommendedName>
        <fullName evidence="11">P-type ATPase A domain-containing protein</fullName>
    </recommendedName>
</protein>
<dbReference type="PRINTS" id="PR00120">
    <property type="entry name" value="HATPASE"/>
</dbReference>
<keyword evidence="7" id="KW-1278">Translocase</keyword>
<keyword evidence="3 10" id="KW-0812">Transmembrane</keyword>
<feature type="domain" description="P-type ATPase A" evidence="11">
    <location>
        <begin position="350"/>
        <end position="435"/>
    </location>
</feature>
<dbReference type="CDD" id="cd02094">
    <property type="entry name" value="P-type_ATPase_Cu-like"/>
    <property type="match status" value="1"/>
</dbReference>
<dbReference type="SUPFAM" id="SSF81653">
    <property type="entry name" value="Calcium ATPase, transduction domain A"/>
    <property type="match status" value="1"/>
</dbReference>
<evidence type="ECO:0000313" key="13">
    <source>
        <dbReference type="Proteomes" id="UP000193689"/>
    </source>
</evidence>
<name>A0A1Y2DQC6_9PEZI</name>
<dbReference type="GO" id="GO:0005507">
    <property type="term" value="F:copper ion binding"/>
    <property type="evidence" value="ECO:0007669"/>
    <property type="project" value="TreeGrafter"/>
</dbReference>
<dbReference type="InterPro" id="IPR027256">
    <property type="entry name" value="P-typ_ATPase_IB"/>
</dbReference>
<feature type="transmembrane region" description="Helical" evidence="10">
    <location>
        <begin position="295"/>
        <end position="313"/>
    </location>
</feature>
<evidence type="ECO:0000256" key="8">
    <source>
        <dbReference type="ARBA" id="ARBA00022989"/>
    </source>
</evidence>
<feature type="transmembrane region" description="Helical" evidence="10">
    <location>
        <begin position="845"/>
        <end position="866"/>
    </location>
</feature>
<evidence type="ECO:0000256" key="1">
    <source>
        <dbReference type="ARBA" id="ARBA00004141"/>
    </source>
</evidence>
<dbReference type="Pfam" id="PF00702">
    <property type="entry name" value="Hydrolase"/>
    <property type="match status" value="1"/>
</dbReference>
<dbReference type="SFLD" id="SFLDG00002">
    <property type="entry name" value="C1.7:_P-type_atpase_like"/>
    <property type="match status" value="1"/>
</dbReference>
<dbReference type="InterPro" id="IPR059000">
    <property type="entry name" value="ATPase_P-type_domA"/>
</dbReference>
<feature type="transmembrane region" description="Helical" evidence="10">
    <location>
        <begin position="211"/>
        <end position="230"/>
    </location>
</feature>
<reference evidence="12 13" key="1">
    <citation type="submission" date="2016-07" db="EMBL/GenBank/DDBJ databases">
        <title>Pervasive Adenine N6-methylation of Active Genes in Fungi.</title>
        <authorList>
            <consortium name="DOE Joint Genome Institute"/>
            <person name="Mondo S.J."/>
            <person name="Dannebaum R.O."/>
            <person name="Kuo R.C."/>
            <person name="Labutti K."/>
            <person name="Haridas S."/>
            <person name="Kuo A."/>
            <person name="Salamov A."/>
            <person name="Ahrendt S.R."/>
            <person name="Lipzen A."/>
            <person name="Sullivan W."/>
            <person name="Andreopoulos W.B."/>
            <person name="Clum A."/>
            <person name="Lindquist E."/>
            <person name="Daum C."/>
            <person name="Ramamoorthy G.K."/>
            <person name="Gryganskyi A."/>
            <person name="Culley D."/>
            <person name="Magnuson J.K."/>
            <person name="James T.Y."/>
            <person name="O'Malley M.A."/>
            <person name="Stajich J.E."/>
            <person name="Spatafora J.W."/>
            <person name="Visel A."/>
            <person name="Grigoriev I.V."/>
        </authorList>
    </citation>
    <scope>NUCLEOTIDE SEQUENCE [LARGE SCALE GENOMIC DNA]</scope>
    <source>
        <strain evidence="12 13">CBS 129021</strain>
    </source>
</reference>
<dbReference type="GO" id="GO:0005524">
    <property type="term" value="F:ATP binding"/>
    <property type="evidence" value="ECO:0007669"/>
    <property type="project" value="UniProtKB-UniRule"/>
</dbReference>
<keyword evidence="6 10" id="KW-0067">ATP-binding</keyword>
<dbReference type="GO" id="GO:0016020">
    <property type="term" value="C:membrane"/>
    <property type="evidence" value="ECO:0007669"/>
    <property type="project" value="UniProtKB-SubCell"/>
</dbReference>
<dbReference type="RefSeq" id="XP_040713466.1">
    <property type="nucleotide sequence ID" value="XM_040864117.1"/>
</dbReference>
<evidence type="ECO:0000256" key="7">
    <source>
        <dbReference type="ARBA" id="ARBA00022967"/>
    </source>
</evidence>
<feature type="transmembrane region" description="Helical" evidence="10">
    <location>
        <begin position="165"/>
        <end position="191"/>
    </location>
</feature>
<dbReference type="InterPro" id="IPR023298">
    <property type="entry name" value="ATPase_P-typ_TM_dom_sf"/>
</dbReference>
<dbReference type="InterPro" id="IPR044492">
    <property type="entry name" value="P_typ_ATPase_HD_dom"/>
</dbReference>
<feature type="transmembrane region" description="Helical" evidence="10">
    <location>
        <begin position="493"/>
        <end position="516"/>
    </location>
</feature>
<feature type="transmembrane region" description="Helical" evidence="10">
    <location>
        <begin position="262"/>
        <end position="283"/>
    </location>
</feature>
<evidence type="ECO:0000256" key="4">
    <source>
        <dbReference type="ARBA" id="ARBA00022723"/>
    </source>
</evidence>
<dbReference type="EMBL" id="MCFJ01000010">
    <property type="protein sequence ID" value="ORY61389.1"/>
    <property type="molecule type" value="Genomic_DNA"/>
</dbReference>
<evidence type="ECO:0000256" key="3">
    <source>
        <dbReference type="ARBA" id="ARBA00022692"/>
    </source>
</evidence>
<keyword evidence="5 10" id="KW-0547">Nucleotide-binding</keyword>
<dbReference type="FunFam" id="2.70.150.10:FF:000068">
    <property type="entry name" value="Copper resistance-associated P-type ATPase"/>
    <property type="match status" value="1"/>
</dbReference>
<dbReference type="GO" id="GO:0016887">
    <property type="term" value="F:ATP hydrolysis activity"/>
    <property type="evidence" value="ECO:0007669"/>
    <property type="project" value="InterPro"/>
</dbReference>
<dbReference type="SUPFAM" id="SSF56784">
    <property type="entry name" value="HAD-like"/>
    <property type="match status" value="1"/>
</dbReference>
<keyword evidence="9 10" id="KW-0472">Membrane</keyword>
<organism evidence="12 13">
    <name type="scientific">Pseudomassariella vexata</name>
    <dbReference type="NCBI Taxonomy" id="1141098"/>
    <lineage>
        <taxon>Eukaryota</taxon>
        <taxon>Fungi</taxon>
        <taxon>Dikarya</taxon>
        <taxon>Ascomycota</taxon>
        <taxon>Pezizomycotina</taxon>
        <taxon>Sordariomycetes</taxon>
        <taxon>Xylariomycetidae</taxon>
        <taxon>Amphisphaeriales</taxon>
        <taxon>Pseudomassariaceae</taxon>
        <taxon>Pseudomassariella</taxon>
    </lineage>
</organism>
<dbReference type="PRINTS" id="PR00119">
    <property type="entry name" value="CATATPASE"/>
</dbReference>
<feature type="transmembrane region" description="Helical" evidence="10">
    <location>
        <begin position="878"/>
        <end position="899"/>
    </location>
</feature>
<dbReference type="OrthoDB" id="432719at2759"/>
<dbReference type="AlphaFoldDB" id="A0A1Y2DQC6"/>
<dbReference type="Pfam" id="PF00122">
    <property type="entry name" value="E1-E2_ATPase"/>
    <property type="match status" value="1"/>
</dbReference>